<feature type="coiled-coil region" evidence="1">
    <location>
        <begin position="37"/>
        <end position="103"/>
    </location>
</feature>
<evidence type="ECO:0000313" key="2">
    <source>
        <dbReference type="EMBL" id="RNA19389.1"/>
    </source>
</evidence>
<comment type="caution">
    <text evidence="2">The sequence shown here is derived from an EMBL/GenBank/DDBJ whole genome shotgun (WGS) entry which is preliminary data.</text>
</comment>
<keyword evidence="3" id="KW-1185">Reference proteome</keyword>
<dbReference type="AlphaFoldDB" id="A0A3M7R7F5"/>
<name>A0A3M7R7F5_BRAPC</name>
<organism evidence="2 3">
    <name type="scientific">Brachionus plicatilis</name>
    <name type="common">Marine rotifer</name>
    <name type="synonym">Brachionus muelleri</name>
    <dbReference type="NCBI Taxonomy" id="10195"/>
    <lineage>
        <taxon>Eukaryota</taxon>
        <taxon>Metazoa</taxon>
        <taxon>Spiralia</taxon>
        <taxon>Gnathifera</taxon>
        <taxon>Rotifera</taxon>
        <taxon>Eurotatoria</taxon>
        <taxon>Monogononta</taxon>
        <taxon>Pseudotrocha</taxon>
        <taxon>Ploima</taxon>
        <taxon>Brachionidae</taxon>
        <taxon>Brachionus</taxon>
    </lineage>
</organism>
<proteinExistence type="predicted"/>
<keyword evidence="1" id="KW-0175">Coiled coil</keyword>
<dbReference type="Proteomes" id="UP000276133">
    <property type="component" value="Unassembled WGS sequence"/>
</dbReference>
<reference evidence="2 3" key="1">
    <citation type="journal article" date="2018" name="Sci. Rep.">
        <title>Genomic signatures of local adaptation to the degree of environmental predictability in rotifers.</title>
        <authorList>
            <person name="Franch-Gras L."/>
            <person name="Hahn C."/>
            <person name="Garcia-Roger E.M."/>
            <person name="Carmona M.J."/>
            <person name="Serra M."/>
            <person name="Gomez A."/>
        </authorList>
    </citation>
    <scope>NUCLEOTIDE SEQUENCE [LARGE SCALE GENOMIC DNA]</scope>
    <source>
        <strain evidence="2">HYR1</strain>
    </source>
</reference>
<protein>
    <submittedName>
        <fullName evidence="2">Uncharacterized protein</fullName>
    </submittedName>
</protein>
<accession>A0A3M7R7F5</accession>
<gene>
    <name evidence="2" type="ORF">BpHYR1_033322</name>
</gene>
<evidence type="ECO:0000256" key="1">
    <source>
        <dbReference type="SAM" id="Coils"/>
    </source>
</evidence>
<evidence type="ECO:0000313" key="3">
    <source>
        <dbReference type="Proteomes" id="UP000276133"/>
    </source>
</evidence>
<dbReference type="EMBL" id="REGN01004059">
    <property type="protein sequence ID" value="RNA19389.1"/>
    <property type="molecule type" value="Genomic_DNA"/>
</dbReference>
<sequence>MTAIDSTLRNEILNKLKKRNNSENGFHSHIIKSHSKLTELNITLKQEINEVKMENQRLVQENIELRKSSGSTTTNASISVDKYQLFEEKLLKAKDEVIDLQKRLVDVKK</sequence>